<dbReference type="Proteomes" id="UP000248798">
    <property type="component" value="Unassembled WGS sequence"/>
</dbReference>
<gene>
    <name evidence="3" type="ORF">DO021_03170</name>
    <name evidence="2" type="ORF">EYB58_03955</name>
</gene>
<feature type="signal peptide" evidence="1">
    <location>
        <begin position="1"/>
        <end position="23"/>
    </location>
</feature>
<reference evidence="2 5" key="2">
    <citation type="submission" date="2019-02" db="EMBL/GenBank/DDBJ databases">
        <title>Complete genome sequence of Desulfobacter hydrogenophilus AcRS1.</title>
        <authorList>
            <person name="Marietou A."/>
            <person name="Lund M.B."/>
            <person name="Marshall I.P.G."/>
            <person name="Schreiber L."/>
            <person name="Jorgensen B."/>
        </authorList>
    </citation>
    <scope>NUCLEOTIDE SEQUENCE [LARGE SCALE GENOMIC DNA]</scope>
    <source>
        <strain evidence="2 5">AcRS1</strain>
    </source>
</reference>
<accession>A0A328FJZ2</accession>
<keyword evidence="5" id="KW-1185">Reference proteome</keyword>
<sequence>MKKALTICLAMVIGLCLSTGAMAADEGAIKGNVDGIVAGIDGGKMPTDYKAGDYDPYVFIMEKNGTMVVHPNKQGQSLNTDEFKTVYDALVQSTPEGLWVEYEWAGASKKTYVRTTAGGLIVGSGYTK</sequence>
<dbReference type="AlphaFoldDB" id="A0A328FJZ2"/>
<dbReference type="EMBL" id="CP036313">
    <property type="protein sequence ID" value="QBH12154.1"/>
    <property type="molecule type" value="Genomic_DNA"/>
</dbReference>
<organism evidence="3 4">
    <name type="scientific">Desulfobacter hydrogenophilus</name>
    <dbReference type="NCBI Taxonomy" id="2291"/>
    <lineage>
        <taxon>Bacteria</taxon>
        <taxon>Pseudomonadati</taxon>
        <taxon>Thermodesulfobacteriota</taxon>
        <taxon>Desulfobacteria</taxon>
        <taxon>Desulfobacterales</taxon>
        <taxon>Desulfobacteraceae</taxon>
        <taxon>Desulfobacter</taxon>
    </lineage>
</organism>
<name>A0A328FJZ2_9BACT</name>
<protein>
    <recommendedName>
        <fullName evidence="6">Single Cache domain-containing protein</fullName>
    </recommendedName>
</protein>
<dbReference type="Gene3D" id="3.30.450.20">
    <property type="entry name" value="PAS domain"/>
    <property type="match status" value="1"/>
</dbReference>
<evidence type="ECO:0000313" key="5">
    <source>
        <dbReference type="Proteomes" id="UP000293902"/>
    </source>
</evidence>
<evidence type="ECO:0000256" key="1">
    <source>
        <dbReference type="SAM" id="SignalP"/>
    </source>
</evidence>
<proteinExistence type="predicted"/>
<keyword evidence="1" id="KW-0732">Signal</keyword>
<evidence type="ECO:0000313" key="4">
    <source>
        <dbReference type="Proteomes" id="UP000248798"/>
    </source>
</evidence>
<dbReference type="OrthoDB" id="5420652at2"/>
<evidence type="ECO:0000313" key="3">
    <source>
        <dbReference type="EMBL" id="RAM03523.1"/>
    </source>
</evidence>
<dbReference type="Proteomes" id="UP000293902">
    <property type="component" value="Chromosome"/>
</dbReference>
<evidence type="ECO:0000313" key="2">
    <source>
        <dbReference type="EMBL" id="QBH12154.1"/>
    </source>
</evidence>
<feature type="chain" id="PRO_5030063016" description="Single Cache domain-containing protein" evidence="1">
    <location>
        <begin position="24"/>
        <end position="128"/>
    </location>
</feature>
<reference evidence="3 4" key="1">
    <citation type="submission" date="2018-06" db="EMBL/GenBank/DDBJ databases">
        <title>Complete Genome Sequence of Desulfobacter hydrogenophilus (DSM3380).</title>
        <authorList>
            <person name="Marietou A."/>
            <person name="Schreiber L."/>
            <person name="Marshall I."/>
            <person name="Jorgensen B."/>
        </authorList>
    </citation>
    <scope>NUCLEOTIDE SEQUENCE [LARGE SCALE GENOMIC DNA]</scope>
    <source>
        <strain evidence="3 4">DSM 3380</strain>
    </source>
</reference>
<dbReference type="EMBL" id="QLNI01000004">
    <property type="protein sequence ID" value="RAM03523.1"/>
    <property type="molecule type" value="Genomic_DNA"/>
</dbReference>
<evidence type="ECO:0008006" key="6">
    <source>
        <dbReference type="Google" id="ProtNLM"/>
    </source>
</evidence>